<protein>
    <submittedName>
        <fullName evidence="1">Uncharacterized protein</fullName>
    </submittedName>
</protein>
<evidence type="ECO:0000313" key="2">
    <source>
        <dbReference type="Proteomes" id="UP000000763"/>
    </source>
</evidence>
<proteinExistence type="predicted"/>
<gene>
    <name evidence="1" type="primary">OSJNBb0091N21.38</name>
</gene>
<reference evidence="2" key="2">
    <citation type="journal article" date="2008" name="Nucleic Acids Res.">
        <title>The rice annotation project database (RAP-DB): 2008 update.</title>
        <authorList>
            <consortium name="The rice annotation project (RAP)"/>
        </authorList>
    </citation>
    <scope>GENOME REANNOTATION</scope>
    <source>
        <strain evidence="2">cv. Nipponbare</strain>
    </source>
</reference>
<organism evidence="1 2">
    <name type="scientific">Oryza sativa subsp. japonica</name>
    <name type="common">Rice</name>
    <dbReference type="NCBI Taxonomy" id="39947"/>
    <lineage>
        <taxon>Eukaryota</taxon>
        <taxon>Viridiplantae</taxon>
        <taxon>Streptophyta</taxon>
        <taxon>Embryophyta</taxon>
        <taxon>Tracheophyta</taxon>
        <taxon>Spermatophyta</taxon>
        <taxon>Magnoliopsida</taxon>
        <taxon>Liliopsida</taxon>
        <taxon>Poales</taxon>
        <taxon>Poaceae</taxon>
        <taxon>BOP clade</taxon>
        <taxon>Oryzoideae</taxon>
        <taxon>Oryzeae</taxon>
        <taxon>Oryzinae</taxon>
        <taxon>Oryza</taxon>
        <taxon>Oryza sativa</taxon>
    </lineage>
</organism>
<dbReference type="Proteomes" id="UP000000763">
    <property type="component" value="Chromosome 10"/>
</dbReference>
<evidence type="ECO:0000313" key="1">
    <source>
        <dbReference type="EMBL" id="AAM94939.1"/>
    </source>
</evidence>
<dbReference type="AlphaFoldDB" id="Q8LN85"/>
<name>Q8LN85_ORYSJ</name>
<dbReference type="EMBL" id="AC091122">
    <property type="protein sequence ID" value="AAM94939.1"/>
    <property type="molecule type" value="Genomic_DNA"/>
</dbReference>
<sequence>MNQQQIRQLASLLIEDPGFGPAKPATATTRAVAAAAAAADIGVRMEAPYGRCRQAPTAAAPAGLDSGGRSTEAAPAAPAKCCWRRHEDEVAALAACQQLPSLKLALARSQELEPQSSSEIPFLTNAEALIVSGIYAAYALVRSWVFSEA</sequence>
<reference evidence="2" key="1">
    <citation type="journal article" date="2005" name="Nature">
        <title>The map-based sequence of the rice genome.</title>
        <authorList>
            <consortium name="International rice genome sequencing project (IRGSP)"/>
            <person name="Matsumoto T."/>
            <person name="Wu J."/>
            <person name="Kanamori H."/>
            <person name="Katayose Y."/>
            <person name="Fujisawa M."/>
            <person name="Namiki N."/>
            <person name="Mizuno H."/>
            <person name="Yamamoto K."/>
            <person name="Antonio B.A."/>
            <person name="Baba T."/>
            <person name="Sakata K."/>
            <person name="Nagamura Y."/>
            <person name="Aoki H."/>
            <person name="Arikawa K."/>
            <person name="Arita K."/>
            <person name="Bito T."/>
            <person name="Chiden Y."/>
            <person name="Fujitsuka N."/>
            <person name="Fukunaka R."/>
            <person name="Hamada M."/>
            <person name="Harada C."/>
            <person name="Hayashi A."/>
            <person name="Hijishita S."/>
            <person name="Honda M."/>
            <person name="Hosokawa S."/>
            <person name="Ichikawa Y."/>
            <person name="Idonuma A."/>
            <person name="Iijima M."/>
            <person name="Ikeda M."/>
            <person name="Ikeno M."/>
            <person name="Ito K."/>
            <person name="Ito S."/>
            <person name="Ito T."/>
            <person name="Ito Y."/>
            <person name="Ito Y."/>
            <person name="Iwabuchi A."/>
            <person name="Kamiya K."/>
            <person name="Karasawa W."/>
            <person name="Kurita K."/>
            <person name="Katagiri S."/>
            <person name="Kikuta A."/>
            <person name="Kobayashi H."/>
            <person name="Kobayashi N."/>
            <person name="Machita K."/>
            <person name="Maehara T."/>
            <person name="Masukawa M."/>
            <person name="Mizubayashi T."/>
            <person name="Mukai Y."/>
            <person name="Nagasaki H."/>
            <person name="Nagata Y."/>
            <person name="Naito S."/>
            <person name="Nakashima M."/>
            <person name="Nakama Y."/>
            <person name="Nakamichi Y."/>
            <person name="Nakamura M."/>
            <person name="Meguro A."/>
            <person name="Negishi M."/>
            <person name="Ohta I."/>
            <person name="Ohta T."/>
            <person name="Okamoto M."/>
            <person name="Ono N."/>
            <person name="Saji S."/>
            <person name="Sakaguchi M."/>
            <person name="Sakai K."/>
            <person name="Shibata M."/>
            <person name="Shimokawa T."/>
            <person name="Song J."/>
            <person name="Takazaki Y."/>
            <person name="Terasawa K."/>
            <person name="Tsugane M."/>
            <person name="Tsuji K."/>
            <person name="Ueda S."/>
            <person name="Waki K."/>
            <person name="Yamagata H."/>
            <person name="Yamamoto M."/>
            <person name="Yamamoto S."/>
            <person name="Yamane H."/>
            <person name="Yoshiki S."/>
            <person name="Yoshihara R."/>
            <person name="Yukawa K."/>
            <person name="Zhong H."/>
            <person name="Yano M."/>
            <person name="Yuan Q."/>
            <person name="Ouyang S."/>
            <person name="Liu J."/>
            <person name="Jones K.M."/>
            <person name="Gansberger K."/>
            <person name="Moffat K."/>
            <person name="Hill J."/>
            <person name="Bera J."/>
            <person name="Fadrosh D."/>
            <person name="Jin S."/>
            <person name="Johri S."/>
            <person name="Kim M."/>
            <person name="Overton L."/>
            <person name="Reardon M."/>
            <person name="Tsitrin T."/>
            <person name="Vuong H."/>
            <person name="Weaver B."/>
            <person name="Ciecko A."/>
            <person name="Tallon L."/>
            <person name="Jackson J."/>
            <person name="Pai G."/>
            <person name="Aken S.V."/>
            <person name="Utterback T."/>
            <person name="Reidmuller S."/>
            <person name="Feldblyum T."/>
            <person name="Hsiao J."/>
            <person name="Zismann V."/>
            <person name="Iobst S."/>
            <person name="de Vazeille A.R."/>
            <person name="Buell C.R."/>
            <person name="Ying K."/>
            <person name="Li Y."/>
            <person name="Lu T."/>
            <person name="Huang Y."/>
            <person name="Zhao Q."/>
            <person name="Feng Q."/>
            <person name="Zhang L."/>
            <person name="Zhu J."/>
            <person name="Weng Q."/>
            <person name="Mu J."/>
            <person name="Lu Y."/>
            <person name="Fan D."/>
            <person name="Liu Y."/>
            <person name="Guan J."/>
            <person name="Zhang Y."/>
            <person name="Yu S."/>
            <person name="Liu X."/>
            <person name="Zhang Y."/>
            <person name="Hong G."/>
            <person name="Han B."/>
            <person name="Choisne N."/>
            <person name="Demange N."/>
            <person name="Orjeda G."/>
            <person name="Samain S."/>
            <person name="Cattolico L."/>
            <person name="Pelletier E."/>
            <person name="Couloux A."/>
            <person name="Segurens B."/>
            <person name="Wincker P."/>
            <person name="D'Hont A."/>
            <person name="Scarpelli C."/>
            <person name="Weissenbach J."/>
            <person name="Salanoubat M."/>
            <person name="Quetier F."/>
            <person name="Yu Y."/>
            <person name="Kim H.R."/>
            <person name="Rambo T."/>
            <person name="Currie J."/>
            <person name="Collura K."/>
            <person name="Luo M."/>
            <person name="Yang T."/>
            <person name="Ammiraju J.S.S."/>
            <person name="Engler F."/>
            <person name="Soderlund C."/>
            <person name="Wing R.A."/>
            <person name="Palmer L.E."/>
            <person name="de la Bastide M."/>
            <person name="Spiegel L."/>
            <person name="Nascimento L."/>
            <person name="Zutavern T."/>
            <person name="O'Shaughnessy A."/>
            <person name="Dike S."/>
            <person name="Dedhia N."/>
            <person name="Preston R."/>
            <person name="Balija V."/>
            <person name="McCombie W.R."/>
            <person name="Chow T."/>
            <person name="Chen H."/>
            <person name="Chung M."/>
            <person name="Chen C."/>
            <person name="Shaw J."/>
            <person name="Wu H."/>
            <person name="Hsiao K."/>
            <person name="Chao Y."/>
            <person name="Chu M."/>
            <person name="Cheng C."/>
            <person name="Hour A."/>
            <person name="Lee P."/>
            <person name="Lin S."/>
            <person name="Lin Y."/>
            <person name="Liou J."/>
            <person name="Liu S."/>
            <person name="Hsing Y."/>
            <person name="Raghuvanshi S."/>
            <person name="Mohanty A."/>
            <person name="Bharti A.K."/>
            <person name="Gaur A."/>
            <person name="Gupta V."/>
            <person name="Kumar D."/>
            <person name="Ravi V."/>
            <person name="Vij S."/>
            <person name="Kapur A."/>
            <person name="Khurana P."/>
            <person name="Khurana P."/>
            <person name="Khurana J.P."/>
            <person name="Tyagi A.K."/>
            <person name="Gaikwad K."/>
            <person name="Singh A."/>
            <person name="Dalal V."/>
            <person name="Srivastava S."/>
            <person name="Dixit A."/>
            <person name="Pal A.K."/>
            <person name="Ghazi I.A."/>
            <person name="Yadav M."/>
            <person name="Pandit A."/>
            <person name="Bhargava A."/>
            <person name="Sureshbabu K."/>
            <person name="Batra K."/>
            <person name="Sharma T.R."/>
            <person name="Mohapatra T."/>
            <person name="Singh N.K."/>
            <person name="Messing J."/>
            <person name="Nelson A.B."/>
            <person name="Fuks G."/>
            <person name="Kavchok S."/>
            <person name="Keizer G."/>
            <person name="Linton E."/>
            <person name="Llaca V."/>
            <person name="Song R."/>
            <person name="Tanyolac B."/>
            <person name="Young S."/>
            <person name="Ho-Il K."/>
            <person name="Hahn J.H."/>
            <person name="Sangsakoo G."/>
            <person name="Vanavichit A."/>
            <person name="de Mattos Luiz.A.T."/>
            <person name="Zimmer P.D."/>
            <person name="Malone G."/>
            <person name="Dellagostin O."/>
            <person name="de Oliveira A.C."/>
            <person name="Bevan M."/>
            <person name="Bancroft I."/>
            <person name="Minx P."/>
            <person name="Cordum H."/>
            <person name="Wilson R."/>
            <person name="Cheng Z."/>
            <person name="Jin W."/>
            <person name="Jiang J."/>
            <person name="Leong S.A."/>
            <person name="Iwama H."/>
            <person name="Gojobori T."/>
            <person name="Itoh T."/>
            <person name="Niimura Y."/>
            <person name="Fujii Y."/>
            <person name="Habara T."/>
            <person name="Sakai H."/>
            <person name="Sato Y."/>
            <person name="Wilson G."/>
            <person name="Kumar K."/>
            <person name="McCouch S."/>
            <person name="Juretic N."/>
            <person name="Hoen D."/>
            <person name="Wright S."/>
            <person name="Bruskiewich R."/>
            <person name="Bureau T."/>
            <person name="Miyao A."/>
            <person name="Hirochika H."/>
            <person name="Nishikawa T."/>
            <person name="Kadowaki K."/>
            <person name="Sugiura M."/>
            <person name="Burr B."/>
            <person name="Sasaki T."/>
        </authorList>
    </citation>
    <scope>NUCLEOTIDE SEQUENCE [LARGE SCALE GENOMIC DNA]</scope>
    <source>
        <strain evidence="2">cv. Nipponbare</strain>
    </source>
</reference>
<accession>Q8LN85</accession>